<keyword evidence="2" id="KW-0812">Transmembrane</keyword>
<feature type="compositionally biased region" description="Polar residues" evidence="1">
    <location>
        <begin position="15"/>
        <end position="32"/>
    </location>
</feature>
<feature type="transmembrane region" description="Helical" evidence="2">
    <location>
        <begin position="673"/>
        <end position="695"/>
    </location>
</feature>
<feature type="compositionally biased region" description="Low complexity" evidence="1">
    <location>
        <begin position="121"/>
        <end position="139"/>
    </location>
</feature>
<feature type="region of interest" description="Disordered" evidence="1">
    <location>
        <begin position="1"/>
        <end position="32"/>
    </location>
</feature>
<feature type="compositionally biased region" description="Low complexity" evidence="1">
    <location>
        <begin position="1"/>
        <end position="14"/>
    </location>
</feature>
<dbReference type="EMBL" id="JAEPRD010000004">
    <property type="protein sequence ID" value="KAG2213130.1"/>
    <property type="molecule type" value="Genomic_DNA"/>
</dbReference>
<organism evidence="3 4">
    <name type="scientific">Mucor saturninus</name>
    <dbReference type="NCBI Taxonomy" id="64648"/>
    <lineage>
        <taxon>Eukaryota</taxon>
        <taxon>Fungi</taxon>
        <taxon>Fungi incertae sedis</taxon>
        <taxon>Mucoromycota</taxon>
        <taxon>Mucoromycotina</taxon>
        <taxon>Mucoromycetes</taxon>
        <taxon>Mucorales</taxon>
        <taxon>Mucorineae</taxon>
        <taxon>Mucoraceae</taxon>
        <taxon>Mucor</taxon>
    </lineage>
</organism>
<dbReference type="AlphaFoldDB" id="A0A8H7RM77"/>
<comment type="caution">
    <text evidence="3">The sequence shown here is derived from an EMBL/GenBank/DDBJ whole genome shotgun (WGS) entry which is preliminary data.</text>
</comment>
<protein>
    <submittedName>
        <fullName evidence="3">Uncharacterized protein</fullName>
    </submittedName>
</protein>
<feature type="transmembrane region" description="Helical" evidence="2">
    <location>
        <begin position="563"/>
        <end position="589"/>
    </location>
</feature>
<proteinExistence type="predicted"/>
<keyword evidence="2" id="KW-1133">Transmembrane helix</keyword>
<accession>A0A8H7RM77</accession>
<feature type="transmembrane region" description="Helical" evidence="2">
    <location>
        <begin position="626"/>
        <end position="652"/>
    </location>
</feature>
<name>A0A8H7RM77_9FUNG</name>
<feature type="transmembrane region" description="Helical" evidence="2">
    <location>
        <begin position="489"/>
        <end position="514"/>
    </location>
</feature>
<feature type="transmembrane region" description="Helical" evidence="2">
    <location>
        <begin position="520"/>
        <end position="542"/>
    </location>
</feature>
<keyword evidence="4" id="KW-1185">Reference proteome</keyword>
<keyword evidence="2" id="KW-0472">Membrane</keyword>
<feature type="region of interest" description="Disordered" evidence="1">
    <location>
        <begin position="213"/>
        <end position="233"/>
    </location>
</feature>
<evidence type="ECO:0000313" key="4">
    <source>
        <dbReference type="Proteomes" id="UP000603453"/>
    </source>
</evidence>
<gene>
    <name evidence="3" type="ORF">INT47_011279</name>
</gene>
<evidence type="ECO:0000256" key="1">
    <source>
        <dbReference type="SAM" id="MobiDB-lite"/>
    </source>
</evidence>
<sequence length="751" mass="84572">MSDNIPSSPVPSSSNANTENTRLLDTSTANYSNREAKTKQTVITMTPSLDPQETSSYLYNGGGLSVTTSRYYHSIVTAGQPTIPTQQLTEKIQDILVFTEIKKNQQARAIVEEKKQLARQQQQQYLHQQQQQEPQQKEQPTPVPVQYPSSSSDSSDSDSDSDSGSVRFTLKKKLSEWSIDGSKKKTESGKKALRKRDYAVDALRFATDKWKEKHGWSTGSNNSSSASLLPAPSPTSPITTTVVETVQSNGNGIGIVQQRKKQEFKAIPSSAQSVYDVAKNASVCAVLALLHERRQSSALSTETDVSLQSLALSTLNLGLKVQDTSASHVVLYEMLTNKWMHGKSALEWAVENNSQLILSDSRVQLVIEDLWQSGPNWRQDPNHPSHIWLKSQDGTKPPEPKNFAWYVISHTFVDFLARWPSVRYQTMLGFFTALVYLCFHLATVTNQDYTSDNPFAYEYVYYVLVISDVLLEFYKLFTQPFTYLRKISSYISIITASLLSVAFIVRFFALLVISQIEVEAYFLTVSLALVVVATPLMFFRLFSTASDLNWSLAKTNYILHQCLINSLWVFSLGAFIIFGFWVALAALQFDDISPFTMLRYLLLGALHAPQIGDTISYQSVVAGVLLVAYLFLTVVILGSLLTASFLSTILDINSRIDTVKRDWVINRCLKANPVINAFIPSIATDLIFGTVAWIARVIFKRQTRIIWLEKIRQVFWYIIYSPIIIVVGLFELLSAIFFKWRIVINAFKRPV</sequence>
<reference evidence="3" key="1">
    <citation type="submission" date="2020-12" db="EMBL/GenBank/DDBJ databases">
        <title>Metabolic potential, ecology and presence of endohyphal bacteria is reflected in genomic diversity of Mucoromycotina.</title>
        <authorList>
            <person name="Muszewska A."/>
            <person name="Okrasinska A."/>
            <person name="Steczkiewicz K."/>
            <person name="Drgas O."/>
            <person name="Orlowska M."/>
            <person name="Perlinska-Lenart U."/>
            <person name="Aleksandrzak-Piekarczyk T."/>
            <person name="Szatraj K."/>
            <person name="Zielenkiewicz U."/>
            <person name="Pilsyk S."/>
            <person name="Malc E."/>
            <person name="Mieczkowski P."/>
            <person name="Kruszewska J.S."/>
            <person name="Biernat P."/>
            <person name="Pawlowska J."/>
        </authorList>
    </citation>
    <scope>NUCLEOTIDE SEQUENCE</scope>
    <source>
        <strain evidence="3">WA0000017839</strain>
    </source>
</reference>
<dbReference type="OrthoDB" id="301415at2759"/>
<evidence type="ECO:0000313" key="3">
    <source>
        <dbReference type="EMBL" id="KAG2213130.1"/>
    </source>
</evidence>
<evidence type="ECO:0000256" key="2">
    <source>
        <dbReference type="SAM" id="Phobius"/>
    </source>
</evidence>
<feature type="compositionally biased region" description="Low complexity" evidence="1">
    <location>
        <begin position="217"/>
        <end position="233"/>
    </location>
</feature>
<feature type="transmembrane region" description="Helical" evidence="2">
    <location>
        <begin position="427"/>
        <end position="447"/>
    </location>
</feature>
<feature type="transmembrane region" description="Helical" evidence="2">
    <location>
        <begin position="715"/>
        <end position="738"/>
    </location>
</feature>
<feature type="region of interest" description="Disordered" evidence="1">
    <location>
        <begin position="121"/>
        <end position="165"/>
    </location>
</feature>
<dbReference type="Proteomes" id="UP000603453">
    <property type="component" value="Unassembled WGS sequence"/>
</dbReference>